<dbReference type="OrthoDB" id="4177236at2759"/>
<reference evidence="1 2" key="1">
    <citation type="submission" date="2016-07" db="EMBL/GenBank/DDBJ databases">
        <title>Draft genome of the white-rot fungus Obba rivulosa 3A-2.</title>
        <authorList>
            <consortium name="DOE Joint Genome Institute"/>
            <person name="Miettinen O."/>
            <person name="Riley R."/>
            <person name="Acob R."/>
            <person name="Barry K."/>
            <person name="Cullen D."/>
            <person name="De Vries R."/>
            <person name="Hainaut M."/>
            <person name="Hatakka A."/>
            <person name="Henrissat B."/>
            <person name="Hilden K."/>
            <person name="Kuo R."/>
            <person name="Labutti K."/>
            <person name="Lipzen A."/>
            <person name="Makela M.R."/>
            <person name="Sandor L."/>
            <person name="Spatafora J.W."/>
            <person name="Grigoriev I.V."/>
            <person name="Hibbett D.S."/>
        </authorList>
    </citation>
    <scope>NUCLEOTIDE SEQUENCE [LARGE SCALE GENOMIC DNA]</scope>
    <source>
        <strain evidence="1 2">3A-2</strain>
    </source>
</reference>
<dbReference type="Proteomes" id="UP000250043">
    <property type="component" value="Unassembled WGS sequence"/>
</dbReference>
<accession>A0A8E2DFK3</accession>
<organism evidence="1 2">
    <name type="scientific">Obba rivulosa</name>
    <dbReference type="NCBI Taxonomy" id="1052685"/>
    <lineage>
        <taxon>Eukaryota</taxon>
        <taxon>Fungi</taxon>
        <taxon>Dikarya</taxon>
        <taxon>Basidiomycota</taxon>
        <taxon>Agaricomycotina</taxon>
        <taxon>Agaricomycetes</taxon>
        <taxon>Polyporales</taxon>
        <taxon>Gelatoporiaceae</taxon>
        <taxon>Obba</taxon>
    </lineage>
</organism>
<name>A0A8E2DFK3_9APHY</name>
<protein>
    <submittedName>
        <fullName evidence="1">Uncharacterized protein</fullName>
    </submittedName>
</protein>
<gene>
    <name evidence="1" type="ORF">OBBRIDRAFT_840123</name>
</gene>
<dbReference type="EMBL" id="KV722774">
    <property type="protein sequence ID" value="OCH83889.1"/>
    <property type="molecule type" value="Genomic_DNA"/>
</dbReference>
<proteinExistence type="predicted"/>
<sequence>MFRLIPGTVAKLSKDFDEDGRDVSEASTLELVFAKMIIPIPRIRRIVKRTWDCMLIVDCIKLNLVIYLTLSDITFTLRRYTHQLRRVLDRDHVPDEYPSKKGLFDDSALLILPPHDLNPGNIILGDDGRVWISENEETIGSHHILWET</sequence>
<evidence type="ECO:0000313" key="1">
    <source>
        <dbReference type="EMBL" id="OCH83889.1"/>
    </source>
</evidence>
<dbReference type="AlphaFoldDB" id="A0A8E2DFK3"/>
<keyword evidence="2" id="KW-1185">Reference proteome</keyword>
<evidence type="ECO:0000313" key="2">
    <source>
        <dbReference type="Proteomes" id="UP000250043"/>
    </source>
</evidence>